<protein>
    <submittedName>
        <fullName evidence="3">TLP18.3/Psb32/MOLO-1 phosphatase superfamily protein</fullName>
    </submittedName>
</protein>
<feature type="signal peptide" evidence="1">
    <location>
        <begin position="1"/>
        <end position="23"/>
    </location>
</feature>
<reference evidence="3 4" key="1">
    <citation type="submission" date="2019-03" db="EMBL/GenBank/DDBJ databases">
        <title>Genomic Encyclopedia of Type Strains, Phase IV (KMG-IV): sequencing the most valuable type-strain genomes for metagenomic binning, comparative biology and taxonomic classification.</title>
        <authorList>
            <person name="Goeker M."/>
        </authorList>
    </citation>
    <scope>NUCLEOTIDE SEQUENCE [LARGE SCALE GENOMIC DNA]</scope>
    <source>
        <strain evidence="3 4">DSM 100059</strain>
    </source>
</reference>
<dbReference type="PANTHER" id="PTHR30373">
    <property type="entry name" value="UPF0603 PROTEIN YGCG"/>
    <property type="match status" value="1"/>
</dbReference>
<evidence type="ECO:0000313" key="3">
    <source>
        <dbReference type="EMBL" id="TDW96762.1"/>
    </source>
</evidence>
<dbReference type="OrthoDB" id="9810918at2"/>
<dbReference type="PANTHER" id="PTHR30373:SF2">
    <property type="entry name" value="UPF0603 PROTEIN YGCG"/>
    <property type="match status" value="1"/>
</dbReference>
<gene>
    <name evidence="3" type="ORF">EDB95_4598</name>
</gene>
<comment type="caution">
    <text evidence="3">The sequence shown here is derived from an EMBL/GenBank/DDBJ whole genome shotgun (WGS) entry which is preliminary data.</text>
</comment>
<organism evidence="3 4">
    <name type="scientific">Dinghuibacter silviterrae</name>
    <dbReference type="NCBI Taxonomy" id="1539049"/>
    <lineage>
        <taxon>Bacteria</taxon>
        <taxon>Pseudomonadati</taxon>
        <taxon>Bacteroidota</taxon>
        <taxon>Chitinophagia</taxon>
        <taxon>Chitinophagales</taxon>
        <taxon>Chitinophagaceae</taxon>
        <taxon>Dinghuibacter</taxon>
    </lineage>
</organism>
<proteinExistence type="predicted"/>
<evidence type="ECO:0000256" key="1">
    <source>
        <dbReference type="SAM" id="SignalP"/>
    </source>
</evidence>
<keyword evidence="4" id="KW-1185">Reference proteome</keyword>
<accession>A0A4V3GKS3</accession>
<feature type="chain" id="PRO_5020433952" evidence="1">
    <location>
        <begin position="24"/>
        <end position="191"/>
    </location>
</feature>
<dbReference type="Pfam" id="PF04536">
    <property type="entry name" value="TPM_phosphatase"/>
    <property type="match status" value="1"/>
</dbReference>
<sequence length="191" mass="20466">MQPIIKISLIGLLFAQVCFTASAQEKDDVIIAQAPGGFSLHGRVYHKHFKDEVPPASGYVTDWENLFTDAQEAHIDSMVADFSRQTGIQIAVVTVDSSMSSKDGFDSVILRLGNTWGVGQDSSKGIVVGISNSLGIMRIQNGVGVAATLSDADTQQIVDAAFLPEFEKGDYYLGTLIGLAAIMQKLQGVSR</sequence>
<evidence type="ECO:0000313" key="4">
    <source>
        <dbReference type="Proteomes" id="UP000294498"/>
    </source>
</evidence>
<dbReference type="InterPro" id="IPR007621">
    <property type="entry name" value="TPM_dom"/>
</dbReference>
<name>A0A4V3GKS3_9BACT</name>
<dbReference type="Gene3D" id="3.10.310.50">
    <property type="match status" value="1"/>
</dbReference>
<dbReference type="AlphaFoldDB" id="A0A4V3GKS3"/>
<feature type="domain" description="TPM" evidence="2">
    <location>
        <begin position="60"/>
        <end position="184"/>
    </location>
</feature>
<dbReference type="RefSeq" id="WP_133997773.1">
    <property type="nucleotide sequence ID" value="NZ_SODV01000002.1"/>
</dbReference>
<evidence type="ECO:0000259" key="2">
    <source>
        <dbReference type="Pfam" id="PF04536"/>
    </source>
</evidence>
<keyword evidence="1" id="KW-0732">Signal</keyword>
<dbReference type="Proteomes" id="UP000294498">
    <property type="component" value="Unassembled WGS sequence"/>
</dbReference>
<dbReference type="EMBL" id="SODV01000002">
    <property type="protein sequence ID" value="TDW96762.1"/>
    <property type="molecule type" value="Genomic_DNA"/>
</dbReference>